<gene>
    <name evidence="2" type="ORF">SDC9_205760</name>
</gene>
<accession>A0A645J4K7</accession>
<reference evidence="2" key="1">
    <citation type="submission" date="2019-08" db="EMBL/GenBank/DDBJ databases">
        <authorList>
            <person name="Kucharzyk K."/>
            <person name="Murdoch R.W."/>
            <person name="Higgins S."/>
            <person name="Loffler F."/>
        </authorList>
    </citation>
    <scope>NUCLEOTIDE SEQUENCE</scope>
</reference>
<name>A0A645J4K7_9ZZZZ</name>
<organism evidence="2">
    <name type="scientific">bioreactor metagenome</name>
    <dbReference type="NCBI Taxonomy" id="1076179"/>
    <lineage>
        <taxon>unclassified sequences</taxon>
        <taxon>metagenomes</taxon>
        <taxon>ecological metagenomes</taxon>
    </lineage>
</organism>
<keyword evidence="1" id="KW-0812">Transmembrane</keyword>
<dbReference type="AlphaFoldDB" id="A0A645J4K7"/>
<proteinExistence type="predicted"/>
<keyword evidence="1" id="KW-1133">Transmembrane helix</keyword>
<keyword evidence="1" id="KW-0472">Membrane</keyword>
<protein>
    <submittedName>
        <fullName evidence="2">Uncharacterized protein</fullName>
    </submittedName>
</protein>
<comment type="caution">
    <text evidence="2">The sequence shown here is derived from an EMBL/GenBank/DDBJ whole genome shotgun (WGS) entry which is preliminary data.</text>
</comment>
<sequence length="89" mass="9588">MTNVMEIIALVISSIAETVAFLASVIPCSILAWTASTTTIASSTTIPIARTKANKVTRFKEYPNKFRKKNEPTIETGTAIAGISVDRKS</sequence>
<feature type="transmembrane region" description="Helical" evidence="1">
    <location>
        <begin position="7"/>
        <end position="33"/>
    </location>
</feature>
<dbReference type="EMBL" id="VSSQ01130360">
    <property type="protein sequence ID" value="MPN58062.1"/>
    <property type="molecule type" value="Genomic_DNA"/>
</dbReference>
<evidence type="ECO:0000256" key="1">
    <source>
        <dbReference type="SAM" id="Phobius"/>
    </source>
</evidence>
<evidence type="ECO:0000313" key="2">
    <source>
        <dbReference type="EMBL" id="MPN58062.1"/>
    </source>
</evidence>